<feature type="region of interest" description="Disordered" evidence="9">
    <location>
        <begin position="454"/>
        <end position="480"/>
    </location>
</feature>
<dbReference type="AlphaFoldDB" id="E2AAE0"/>
<feature type="domain" description="SAP" evidence="11">
    <location>
        <begin position="13"/>
        <end position="47"/>
    </location>
</feature>
<proteinExistence type="inferred from homology"/>
<evidence type="ECO:0000256" key="1">
    <source>
        <dbReference type="ARBA" id="ARBA00004141"/>
    </source>
</evidence>
<dbReference type="Proteomes" id="UP000000311">
    <property type="component" value="Unassembled WGS sequence"/>
</dbReference>
<dbReference type="OrthoDB" id="5837849at2759"/>
<evidence type="ECO:0000256" key="4">
    <source>
        <dbReference type="ARBA" id="ARBA00022553"/>
    </source>
</evidence>
<evidence type="ECO:0000256" key="3">
    <source>
        <dbReference type="ARBA" id="ARBA00015571"/>
    </source>
</evidence>
<dbReference type="GO" id="GO:0016973">
    <property type="term" value="P:poly(A)+ mRNA export from nucleus"/>
    <property type="evidence" value="ECO:0007669"/>
    <property type="project" value="TreeGrafter"/>
</dbReference>
<dbReference type="PANTHER" id="PTHR46551:SF1">
    <property type="entry name" value="SAP DOMAIN-CONTAINING RIBONUCLEOPROTEIN"/>
    <property type="match status" value="1"/>
</dbReference>
<dbReference type="Pfam" id="PF05934">
    <property type="entry name" value="MCLC"/>
    <property type="match status" value="1"/>
</dbReference>
<keyword evidence="6 10" id="KW-1133">Transmembrane helix</keyword>
<dbReference type="STRING" id="104421.E2AAE0"/>
<dbReference type="SMART" id="SM00513">
    <property type="entry name" value="SAP"/>
    <property type="match status" value="1"/>
</dbReference>
<evidence type="ECO:0000313" key="12">
    <source>
        <dbReference type="EMBL" id="EFN69606.1"/>
    </source>
</evidence>
<reference evidence="12 13" key="1">
    <citation type="journal article" date="2010" name="Science">
        <title>Genomic comparison of the ants Camponotus floridanus and Harpegnathos saltator.</title>
        <authorList>
            <person name="Bonasio R."/>
            <person name="Zhang G."/>
            <person name="Ye C."/>
            <person name="Mutti N.S."/>
            <person name="Fang X."/>
            <person name="Qin N."/>
            <person name="Donahue G."/>
            <person name="Yang P."/>
            <person name="Li Q."/>
            <person name="Li C."/>
            <person name="Zhang P."/>
            <person name="Huang Z."/>
            <person name="Berger S.L."/>
            <person name="Reinberg D."/>
            <person name="Wang J."/>
            <person name="Liebig J."/>
        </authorList>
    </citation>
    <scope>NUCLEOTIDE SEQUENCE [LARGE SCALE GENOMIC DNA]</scope>
    <source>
        <strain evidence="13">C129</strain>
    </source>
</reference>
<protein>
    <recommendedName>
        <fullName evidence="3">Chloride channel CLIC-like protein 1</fullName>
    </recommendedName>
</protein>
<comment type="similarity">
    <text evidence="2">Belongs to the chloride channel MCLC family.</text>
</comment>
<dbReference type="PANTHER" id="PTHR46551">
    <property type="entry name" value="SAP DOMAIN-CONTAINING RIBONUCLEOPROTEIN"/>
    <property type="match status" value="1"/>
</dbReference>
<comment type="similarity">
    <text evidence="8">Belongs to the SAP domain-containing ribonucleoprotein family.</text>
</comment>
<dbReference type="InParanoid" id="E2AAE0"/>
<comment type="subcellular location">
    <subcellularLocation>
        <location evidence="1">Membrane</location>
        <topology evidence="1">Multi-pass membrane protein</topology>
    </subcellularLocation>
</comment>
<evidence type="ECO:0000313" key="13">
    <source>
        <dbReference type="Proteomes" id="UP000000311"/>
    </source>
</evidence>
<organism evidence="13">
    <name type="scientific">Camponotus floridanus</name>
    <name type="common">Florida carpenter ant</name>
    <dbReference type="NCBI Taxonomy" id="104421"/>
    <lineage>
        <taxon>Eukaryota</taxon>
        <taxon>Metazoa</taxon>
        <taxon>Ecdysozoa</taxon>
        <taxon>Arthropoda</taxon>
        <taxon>Hexapoda</taxon>
        <taxon>Insecta</taxon>
        <taxon>Pterygota</taxon>
        <taxon>Neoptera</taxon>
        <taxon>Endopterygota</taxon>
        <taxon>Hymenoptera</taxon>
        <taxon>Apocrita</taxon>
        <taxon>Aculeata</taxon>
        <taxon>Formicoidea</taxon>
        <taxon>Formicidae</taxon>
        <taxon>Formicinae</taxon>
        <taxon>Camponotus</taxon>
    </lineage>
</organism>
<dbReference type="InterPro" id="IPR003034">
    <property type="entry name" value="SAP_dom"/>
</dbReference>
<keyword evidence="13" id="KW-1185">Reference proteome</keyword>
<keyword evidence="5 10" id="KW-0812">Transmembrane</keyword>
<feature type="compositionally biased region" description="Acidic residues" evidence="9">
    <location>
        <begin position="66"/>
        <end position="76"/>
    </location>
</feature>
<dbReference type="InterPro" id="IPR009231">
    <property type="entry name" value="Chloride_chnl_CLIC-like"/>
</dbReference>
<dbReference type="Gene3D" id="1.10.720.30">
    <property type="entry name" value="SAP domain"/>
    <property type="match status" value="1"/>
</dbReference>
<evidence type="ECO:0000256" key="5">
    <source>
        <dbReference type="ARBA" id="ARBA00022692"/>
    </source>
</evidence>
<accession>E2AAE0</accession>
<feature type="transmembrane region" description="Helical" evidence="10">
    <location>
        <begin position="351"/>
        <end position="374"/>
    </location>
</feature>
<evidence type="ECO:0000256" key="10">
    <source>
        <dbReference type="SAM" id="Phobius"/>
    </source>
</evidence>
<dbReference type="PROSITE" id="PS50800">
    <property type="entry name" value="SAP"/>
    <property type="match status" value="1"/>
</dbReference>
<evidence type="ECO:0000256" key="6">
    <source>
        <dbReference type="ARBA" id="ARBA00022989"/>
    </source>
</evidence>
<dbReference type="GO" id="GO:0005634">
    <property type="term" value="C:nucleus"/>
    <property type="evidence" value="ECO:0007669"/>
    <property type="project" value="TreeGrafter"/>
</dbReference>
<feature type="transmembrane region" description="Helical" evidence="10">
    <location>
        <begin position="386"/>
        <end position="412"/>
    </location>
</feature>
<dbReference type="OMA" id="WDKMVAS"/>
<feature type="region of interest" description="Disordered" evidence="9">
    <location>
        <begin position="228"/>
        <end position="252"/>
    </location>
</feature>
<feature type="region of interest" description="Disordered" evidence="9">
    <location>
        <begin position="66"/>
        <end position="94"/>
    </location>
</feature>
<keyword evidence="7 10" id="KW-0472">Membrane</keyword>
<evidence type="ECO:0000256" key="7">
    <source>
        <dbReference type="ARBA" id="ARBA00023136"/>
    </source>
</evidence>
<evidence type="ECO:0000256" key="2">
    <source>
        <dbReference type="ARBA" id="ARBA00005944"/>
    </source>
</evidence>
<evidence type="ECO:0000259" key="11">
    <source>
        <dbReference type="PROSITE" id="PS50800"/>
    </source>
</evidence>
<dbReference type="InterPro" id="IPR036361">
    <property type="entry name" value="SAP_dom_sf"/>
</dbReference>
<gene>
    <name evidence="12" type="ORF">EAG_15841</name>
</gene>
<dbReference type="Pfam" id="PF02037">
    <property type="entry name" value="SAP"/>
    <property type="match status" value="1"/>
</dbReference>
<dbReference type="GO" id="GO:0016020">
    <property type="term" value="C:membrane"/>
    <property type="evidence" value="ECO:0007669"/>
    <property type="project" value="UniProtKB-SubCell"/>
</dbReference>
<dbReference type="InterPro" id="IPR052240">
    <property type="entry name" value="SAP_domain_ribonucleoprotein"/>
</dbReference>
<evidence type="ECO:0000256" key="9">
    <source>
        <dbReference type="SAM" id="MobiDB-lite"/>
    </source>
</evidence>
<dbReference type="EMBL" id="GL438095">
    <property type="protein sequence ID" value="EFN69606.1"/>
    <property type="molecule type" value="Genomic_DNA"/>
</dbReference>
<evidence type="ECO:0000256" key="8">
    <source>
        <dbReference type="ARBA" id="ARBA00046328"/>
    </source>
</evidence>
<dbReference type="SUPFAM" id="SSF68906">
    <property type="entry name" value="SAP domain"/>
    <property type="match status" value="1"/>
</dbReference>
<sequence length="515" mass="58245">MADSSYEKGLTELSKMKVADLRAELKQRGLPTVGNKNELVERLQLAIQGDSALSLDETTEEILDEDEVLGDEEIEELSSKPDSQVLPEKRKLSVESNNTNAKKIVLNRKPVLEEIKNDQVEKNENKNVKEPVTAPPEKKIIKLSELSTKERLEMRAKKFGVPLSEAAKKEARLARFNVNNQNNKSAASIKTPVNTTYDTLKKRAERFGTSVSTLMEKAELAERLEKRKARFGEVQPNESKSEKDSEKPTAQAKMNDQFAIQSYNYKELNGQSQEAIFYKRLITIMLSNLAIQEAEIKLMAAQAQFVEMPIACQPHKMGLWDKMVASFSSTNDCEKYYESIMTNPRLQVTPAYALTYFLSTVILQPVSYCGLVISEFIDNATSKLNFVYKIPIMIILYSAICLLIILVPFFLFGGSINFGIGPFLNFGIKAKTNSNEKQERIERIYEDISPKKKLKDSKKMKQILSKQQDKADPAGGDAGIDKHQLKEKCIKCKCENKDADKSIEYKKKEEKDSDC</sequence>
<name>E2AAE0_CAMFO</name>
<keyword evidence="4" id="KW-0597">Phosphoprotein</keyword>